<accession>A0A831W9N4</accession>
<organism evidence="10">
    <name type="scientific">Thiolapillus brandeum</name>
    <dbReference type="NCBI Taxonomy" id="1076588"/>
    <lineage>
        <taxon>Bacteria</taxon>
        <taxon>Pseudomonadati</taxon>
        <taxon>Pseudomonadota</taxon>
        <taxon>Gammaproteobacteria</taxon>
        <taxon>Chromatiales</taxon>
        <taxon>Sedimenticolaceae</taxon>
        <taxon>Thiolapillus</taxon>
    </lineage>
</organism>
<feature type="transmembrane region" description="Helical" evidence="8">
    <location>
        <begin position="117"/>
        <end position="135"/>
    </location>
</feature>
<feature type="transmembrane region" description="Helical" evidence="8">
    <location>
        <begin position="60"/>
        <end position="83"/>
    </location>
</feature>
<comment type="caution">
    <text evidence="10">The sequence shown here is derived from an EMBL/GenBank/DDBJ whole genome shotgun (WGS) entry which is preliminary data.</text>
</comment>
<feature type="transmembrane region" description="Helical" evidence="8">
    <location>
        <begin position="224"/>
        <end position="247"/>
    </location>
</feature>
<feature type="transmembrane region" description="Helical" evidence="8">
    <location>
        <begin position="323"/>
        <end position="343"/>
    </location>
</feature>
<evidence type="ECO:0000256" key="5">
    <source>
        <dbReference type="ARBA" id="ARBA00023002"/>
    </source>
</evidence>
<feature type="transmembrane region" description="Helical" evidence="8">
    <location>
        <begin position="588"/>
        <end position="605"/>
    </location>
</feature>
<evidence type="ECO:0000259" key="9">
    <source>
        <dbReference type="Pfam" id="PF00361"/>
    </source>
</evidence>
<dbReference type="AlphaFoldDB" id="A0A831W9N4"/>
<feature type="transmembrane region" description="Helical" evidence="8">
    <location>
        <begin position="95"/>
        <end position="111"/>
    </location>
</feature>
<gene>
    <name evidence="10" type="ORF">ENJ12_02315</name>
</gene>
<evidence type="ECO:0000256" key="2">
    <source>
        <dbReference type="ARBA" id="ARBA00022475"/>
    </source>
</evidence>
<feature type="transmembrane region" description="Helical" evidence="8">
    <location>
        <begin position="189"/>
        <end position="212"/>
    </location>
</feature>
<evidence type="ECO:0000256" key="6">
    <source>
        <dbReference type="ARBA" id="ARBA00023136"/>
    </source>
</evidence>
<evidence type="ECO:0000313" key="10">
    <source>
        <dbReference type="EMBL" id="HEC05657.1"/>
    </source>
</evidence>
<sequence length="606" mass="65781">MLMAGNRAFAGWVGVAFYALMGWFLAEMSPLVYAHAAPVVSSMGFSMGGQAVAWQLDAVGWYFAVITVGAALAVTWFSAGVWGRDYQAKGGNLRLLNVSLAMNVSTMMLFLGSADMLSLFIGWELVSWSSFLLMASGRHTVKYALRYVIYAMAGAMAVMGAMALVWNAAGNLSFTGLQSAVTHMSTVPLWTLVLLLFFGFGIKMAVLPFHLWQANAYAFLPGPASAFLGAISSRMGLFAVLVVLIRLLGIVKLESLSIVGSFSARDLLAWVSLLTLIIPTFIALRQYDARLLLAWHGIGQGGYMLIGVLVGTEMGAAGGLMHVFNYATCQAILFLSVAAVMYRTGTADLNKMGGLVARMPLTFLVLLFGIIGLAGLPPMNAFVSKLLIYRSLVSEGMPLLFVGTIVGTLGTVLSVFKLIHNIFLGQLRVEHEQIHEVPWSMMLPMLLVAGLVFVTGVMPGLVLEWVAAVQTSLGLDPVHYVLGGVKVQDSQVDMIWITGVLFAGVGIAALIFFGLGNRSKRVHQLDNYAGGHFLTADIRYQYTDHFYAGLMHHIGSWYRGSFRWAEEAVTTAVETLSILANRLVRQEVPAFSMLVMAVLFMVWAIY</sequence>
<feature type="transmembrane region" description="Helical" evidence="8">
    <location>
        <begin position="437"/>
        <end position="458"/>
    </location>
</feature>
<proteinExistence type="predicted"/>
<keyword evidence="2" id="KW-1003">Cell membrane</keyword>
<evidence type="ECO:0000256" key="4">
    <source>
        <dbReference type="ARBA" id="ARBA00022989"/>
    </source>
</evidence>
<name>A0A831W9N4_9GAMM</name>
<dbReference type="Proteomes" id="UP000886339">
    <property type="component" value="Unassembled WGS sequence"/>
</dbReference>
<evidence type="ECO:0000256" key="8">
    <source>
        <dbReference type="SAM" id="Phobius"/>
    </source>
</evidence>
<protein>
    <submittedName>
        <fullName evidence="10">NADH dehydrogenase subunit</fullName>
    </submittedName>
</protein>
<dbReference type="PANTHER" id="PTHR42682:SF4">
    <property type="entry name" value="NADH-UBIQUINONE_PLASTOQUINONE"/>
    <property type="match status" value="1"/>
</dbReference>
<feature type="transmembrane region" description="Helical" evidence="8">
    <location>
        <begin position="355"/>
        <end position="376"/>
    </location>
</feature>
<dbReference type="EMBL" id="DRLF01000091">
    <property type="protein sequence ID" value="HEC05657.1"/>
    <property type="molecule type" value="Genomic_DNA"/>
</dbReference>
<keyword evidence="3 7" id="KW-0812">Transmembrane</keyword>
<evidence type="ECO:0000256" key="3">
    <source>
        <dbReference type="ARBA" id="ARBA00022692"/>
    </source>
</evidence>
<feature type="transmembrane region" description="Helical" evidence="8">
    <location>
        <begin position="147"/>
        <end position="169"/>
    </location>
</feature>
<feature type="domain" description="NADH:quinone oxidoreductase/Mrp antiporter transmembrane" evidence="9">
    <location>
        <begin position="113"/>
        <end position="406"/>
    </location>
</feature>
<dbReference type="PANTHER" id="PTHR42682">
    <property type="entry name" value="HYDROGENASE-4 COMPONENT F"/>
    <property type="match status" value="1"/>
</dbReference>
<dbReference type="GO" id="GO:0016491">
    <property type="term" value="F:oxidoreductase activity"/>
    <property type="evidence" value="ECO:0007669"/>
    <property type="project" value="UniProtKB-KW"/>
</dbReference>
<reference evidence="10" key="1">
    <citation type="journal article" date="2020" name="mSystems">
        <title>Genome- and Community-Level Interaction Insights into Carbon Utilization and Element Cycling Functions of Hydrothermarchaeota in Hydrothermal Sediment.</title>
        <authorList>
            <person name="Zhou Z."/>
            <person name="Liu Y."/>
            <person name="Xu W."/>
            <person name="Pan J."/>
            <person name="Luo Z.H."/>
            <person name="Li M."/>
        </authorList>
    </citation>
    <scope>NUCLEOTIDE SEQUENCE [LARGE SCALE GENOMIC DNA]</scope>
    <source>
        <strain evidence="10">HyVt-458</strain>
    </source>
</reference>
<keyword evidence="6 8" id="KW-0472">Membrane</keyword>
<feature type="transmembrane region" description="Helical" evidence="8">
    <location>
        <begin position="291"/>
        <end position="311"/>
    </location>
</feature>
<keyword evidence="4 8" id="KW-1133">Transmembrane helix</keyword>
<feature type="transmembrane region" description="Helical" evidence="8">
    <location>
        <begin position="267"/>
        <end position="284"/>
    </location>
</feature>
<keyword evidence="5" id="KW-0560">Oxidoreductase</keyword>
<dbReference type="Pfam" id="PF00361">
    <property type="entry name" value="Proton_antipo_M"/>
    <property type="match status" value="1"/>
</dbReference>
<dbReference type="InterPro" id="IPR001750">
    <property type="entry name" value="ND/Mrp_TM"/>
</dbReference>
<evidence type="ECO:0000256" key="1">
    <source>
        <dbReference type="ARBA" id="ARBA00004651"/>
    </source>
</evidence>
<dbReference type="GO" id="GO:0005886">
    <property type="term" value="C:plasma membrane"/>
    <property type="evidence" value="ECO:0007669"/>
    <property type="project" value="UniProtKB-SubCell"/>
</dbReference>
<feature type="transmembrane region" description="Helical" evidence="8">
    <location>
        <begin position="494"/>
        <end position="515"/>
    </location>
</feature>
<dbReference type="InterPro" id="IPR052175">
    <property type="entry name" value="ComplexI-like_HydComp"/>
</dbReference>
<feature type="transmembrane region" description="Helical" evidence="8">
    <location>
        <begin position="396"/>
        <end position="416"/>
    </location>
</feature>
<comment type="subcellular location">
    <subcellularLocation>
        <location evidence="1">Cell membrane</location>
        <topology evidence="1">Multi-pass membrane protein</topology>
    </subcellularLocation>
    <subcellularLocation>
        <location evidence="7">Membrane</location>
        <topology evidence="7">Multi-pass membrane protein</topology>
    </subcellularLocation>
</comment>
<evidence type="ECO:0000256" key="7">
    <source>
        <dbReference type="RuleBase" id="RU000320"/>
    </source>
</evidence>